<evidence type="ECO:0000256" key="1">
    <source>
        <dbReference type="ARBA" id="ARBA00022729"/>
    </source>
</evidence>
<feature type="chain" id="PRO_5017938170" evidence="2">
    <location>
        <begin position="28"/>
        <end position="208"/>
    </location>
</feature>
<dbReference type="Gene3D" id="2.40.160.20">
    <property type="match status" value="1"/>
</dbReference>
<dbReference type="Pfam" id="PF13505">
    <property type="entry name" value="OMP_b-brl"/>
    <property type="match status" value="1"/>
</dbReference>
<keyword evidence="5" id="KW-1185">Reference proteome</keyword>
<accession>A0A3M2I1M7</accession>
<dbReference type="InterPro" id="IPR027385">
    <property type="entry name" value="Beta-barrel_OMP"/>
</dbReference>
<comment type="caution">
    <text evidence="4">The sequence shown here is derived from an EMBL/GenBank/DDBJ whole genome shotgun (WGS) entry which is preliminary data.</text>
</comment>
<dbReference type="Proteomes" id="UP000275012">
    <property type="component" value="Unassembled WGS sequence"/>
</dbReference>
<proteinExistence type="predicted"/>
<keyword evidence="1 2" id="KW-0732">Signal</keyword>
<dbReference type="AlphaFoldDB" id="A0A3M2I1M7"/>
<dbReference type="EMBL" id="RFLY01000004">
    <property type="protein sequence ID" value="RMH93870.1"/>
    <property type="molecule type" value="Genomic_DNA"/>
</dbReference>
<sequence length="208" mass="22413">MFKNKKITTALAFTALAAAFASSGAFAQSATGQPFVRGEIGRTTLSNRDGAGSLKDNAFVLRGGYMFNQNFGLEGFYGRYYGKTNKVAGFDNDSNVDGYGIGAIGKVRFGDTAADTGWYGMGRAGIMRSSYEAKSTGTVNGVDISYSRTTNSNQPYVGVGVGYDFTPNMGVSVNYDYFRGNVRIPSSPINDKLRYNAKTLSAGFEYRF</sequence>
<dbReference type="OrthoDB" id="5735897at2"/>
<dbReference type="InterPro" id="IPR011250">
    <property type="entry name" value="OMP/PagP_B-barrel"/>
</dbReference>
<dbReference type="RefSeq" id="WP_122100911.1">
    <property type="nucleotide sequence ID" value="NZ_RFLY01000004.1"/>
</dbReference>
<evidence type="ECO:0000259" key="3">
    <source>
        <dbReference type="Pfam" id="PF13505"/>
    </source>
</evidence>
<dbReference type="SUPFAM" id="SSF56925">
    <property type="entry name" value="OMPA-like"/>
    <property type="match status" value="1"/>
</dbReference>
<evidence type="ECO:0000256" key="2">
    <source>
        <dbReference type="SAM" id="SignalP"/>
    </source>
</evidence>
<reference evidence="4 5" key="1">
    <citation type="submission" date="2018-10" db="EMBL/GenBank/DDBJ databases">
        <title>Proposal of Lysobacter pythonis sp. nov. isolated from royal pythons (Python regius).</title>
        <authorList>
            <person name="Hans-Juergen B."/>
            <person name="Huptas C."/>
            <person name="Sandra B."/>
            <person name="Igor L."/>
            <person name="Joachim S."/>
            <person name="Siegfried S."/>
            <person name="Mareike W."/>
            <person name="Peter K."/>
        </authorList>
    </citation>
    <scope>NUCLEOTIDE SEQUENCE [LARGE SCALE GENOMIC DNA]</scope>
    <source>
        <strain evidence="4 5">4284/11</strain>
    </source>
</reference>
<evidence type="ECO:0000313" key="4">
    <source>
        <dbReference type="EMBL" id="RMH93870.1"/>
    </source>
</evidence>
<protein>
    <submittedName>
        <fullName evidence="4">Porin family protein</fullName>
    </submittedName>
</protein>
<feature type="signal peptide" evidence="2">
    <location>
        <begin position="1"/>
        <end position="27"/>
    </location>
</feature>
<organism evidence="4 5">
    <name type="scientific">Solilutibacter pythonis</name>
    <dbReference type="NCBI Taxonomy" id="2483112"/>
    <lineage>
        <taxon>Bacteria</taxon>
        <taxon>Pseudomonadati</taxon>
        <taxon>Pseudomonadota</taxon>
        <taxon>Gammaproteobacteria</taxon>
        <taxon>Lysobacterales</taxon>
        <taxon>Lysobacteraceae</taxon>
        <taxon>Solilutibacter</taxon>
    </lineage>
</organism>
<evidence type="ECO:0000313" key="5">
    <source>
        <dbReference type="Proteomes" id="UP000275012"/>
    </source>
</evidence>
<name>A0A3M2I1M7_9GAMM</name>
<feature type="domain" description="Outer membrane protein beta-barrel" evidence="3">
    <location>
        <begin position="13"/>
        <end position="208"/>
    </location>
</feature>
<gene>
    <name evidence="4" type="ORF">EBB59_04315</name>
</gene>